<evidence type="ECO:0000313" key="3">
    <source>
        <dbReference type="Proteomes" id="UP001446871"/>
    </source>
</evidence>
<comment type="caution">
    <text evidence="2">The sequence shown here is derived from an EMBL/GenBank/DDBJ whole genome shotgun (WGS) entry which is preliminary data.</text>
</comment>
<keyword evidence="3" id="KW-1185">Reference proteome</keyword>
<proteinExistence type="predicted"/>
<organism evidence="2 3">
    <name type="scientific">Apiospora saccharicola</name>
    <dbReference type="NCBI Taxonomy" id="335842"/>
    <lineage>
        <taxon>Eukaryota</taxon>
        <taxon>Fungi</taxon>
        <taxon>Dikarya</taxon>
        <taxon>Ascomycota</taxon>
        <taxon>Pezizomycotina</taxon>
        <taxon>Sordariomycetes</taxon>
        <taxon>Xylariomycetidae</taxon>
        <taxon>Amphisphaeriales</taxon>
        <taxon>Apiosporaceae</taxon>
        <taxon>Apiospora</taxon>
    </lineage>
</organism>
<dbReference type="Proteomes" id="UP001446871">
    <property type="component" value="Unassembled WGS sequence"/>
</dbReference>
<dbReference type="EMBL" id="JAQQWM010000001">
    <property type="protein sequence ID" value="KAK8083919.1"/>
    <property type="molecule type" value="Genomic_DNA"/>
</dbReference>
<gene>
    <name evidence="2" type="ORF">PG996_002700</name>
</gene>
<name>A0ABR1WK77_9PEZI</name>
<reference evidence="2 3" key="1">
    <citation type="submission" date="2023-01" db="EMBL/GenBank/DDBJ databases">
        <title>Analysis of 21 Apiospora genomes using comparative genomics revels a genus with tremendous synthesis potential of carbohydrate active enzymes and secondary metabolites.</title>
        <authorList>
            <person name="Sorensen T."/>
        </authorList>
    </citation>
    <scope>NUCLEOTIDE SEQUENCE [LARGE SCALE GENOMIC DNA]</scope>
    <source>
        <strain evidence="2 3">CBS 83171</strain>
    </source>
</reference>
<accession>A0ABR1WK77</accession>
<sequence>MFYQCSDLGCGPNDVQDETVFLSQFYNHPMSSWMISSQYGYPPMAPFGGPQAGMMDPETQYRLQDPRDFHLGNPIFPPDTSQSAGPYAPILAGPANWETPVNAALDSFSGFPDAPPPVPAISVVPAYYHGHAYPVAPATAGANHLDYRAPNNVDGIKSPSPVESSSTLQFTSKFSPLPSP</sequence>
<feature type="region of interest" description="Disordered" evidence="1">
    <location>
        <begin position="149"/>
        <end position="180"/>
    </location>
</feature>
<protein>
    <submittedName>
        <fullName evidence="2">Uncharacterized protein</fullName>
    </submittedName>
</protein>
<evidence type="ECO:0000256" key="1">
    <source>
        <dbReference type="SAM" id="MobiDB-lite"/>
    </source>
</evidence>
<evidence type="ECO:0000313" key="2">
    <source>
        <dbReference type="EMBL" id="KAK8083919.1"/>
    </source>
</evidence>
<feature type="compositionally biased region" description="Polar residues" evidence="1">
    <location>
        <begin position="161"/>
        <end position="174"/>
    </location>
</feature>